<keyword evidence="2" id="KW-1185">Reference proteome</keyword>
<protein>
    <recommendedName>
        <fullName evidence="3">dUTPase</fullName>
    </recommendedName>
</protein>
<reference evidence="1 2" key="1">
    <citation type="submission" date="2016-11" db="EMBL/GenBank/DDBJ databases">
        <title>Interaction between Lactobacillus species and yeast in water kefir.</title>
        <authorList>
            <person name="Behr J."/>
            <person name="Xu D."/>
            <person name="Vogel R.F."/>
        </authorList>
    </citation>
    <scope>NUCLEOTIDE SEQUENCE [LARGE SCALE GENOMIC DNA]</scope>
    <source>
        <strain evidence="1 2">TMW 1.1827</strain>
    </source>
</reference>
<accession>A0A3S6QW28</accession>
<gene>
    <name evidence="1" type="ORF">BSQ50_06750</name>
</gene>
<dbReference type="Proteomes" id="UP000324497">
    <property type="component" value="Chromosome"/>
</dbReference>
<dbReference type="AlphaFoldDB" id="A0A3S6QW28"/>
<proteinExistence type="predicted"/>
<name>A0A3S6QW28_9LACO</name>
<dbReference type="EMBL" id="CP018180">
    <property type="protein sequence ID" value="AUJ32284.1"/>
    <property type="molecule type" value="Genomic_DNA"/>
</dbReference>
<evidence type="ECO:0008006" key="3">
    <source>
        <dbReference type="Google" id="ProtNLM"/>
    </source>
</evidence>
<dbReference type="RefSeq" id="WP_057885882.1">
    <property type="nucleotide sequence ID" value="NZ_CP018180.1"/>
</dbReference>
<organism evidence="1 2">
    <name type="scientific">Liquorilactobacillus nagelii</name>
    <dbReference type="NCBI Taxonomy" id="82688"/>
    <lineage>
        <taxon>Bacteria</taxon>
        <taxon>Bacillati</taxon>
        <taxon>Bacillota</taxon>
        <taxon>Bacilli</taxon>
        <taxon>Lactobacillales</taxon>
        <taxon>Lactobacillaceae</taxon>
        <taxon>Liquorilactobacillus</taxon>
    </lineage>
</organism>
<evidence type="ECO:0000313" key="1">
    <source>
        <dbReference type="EMBL" id="AUJ32284.1"/>
    </source>
</evidence>
<sequence>MDVEGMLATVQHTQLIRFKNAGIVDRQKMISCEYAELLQKIGQLFSQLEQNEIENFTNYQAALKSFLSAALICKWGYQLLIDESVEQRLLKQNAKSSTDQIYLTMVELLSKSYQQKSQTAFVHAWHIFIKFGIANLKIDLKNILKSE</sequence>
<dbReference type="KEGG" id="lng:BSQ50_06750"/>
<dbReference type="GeneID" id="78521357"/>
<evidence type="ECO:0000313" key="2">
    <source>
        <dbReference type="Proteomes" id="UP000324497"/>
    </source>
</evidence>